<dbReference type="Proteomes" id="UP001164746">
    <property type="component" value="Chromosome 10"/>
</dbReference>
<evidence type="ECO:0000313" key="3">
    <source>
        <dbReference type="EMBL" id="WAR16446.1"/>
    </source>
</evidence>
<dbReference type="InterPro" id="IPR011993">
    <property type="entry name" value="PH-like_dom_sf"/>
</dbReference>
<gene>
    <name evidence="3" type="ORF">MAR_031040</name>
</gene>
<keyword evidence="4" id="KW-1185">Reference proteome</keyword>
<name>A0ABY7F6K6_MYAAR</name>
<dbReference type="SUPFAM" id="SSF50729">
    <property type="entry name" value="PH domain-like"/>
    <property type="match status" value="1"/>
</dbReference>
<feature type="non-terminal residue" evidence="3">
    <location>
        <position position="1"/>
    </location>
</feature>
<keyword evidence="1" id="KW-0343">GTPase activation</keyword>
<evidence type="ECO:0000259" key="2">
    <source>
        <dbReference type="PROSITE" id="PS50003"/>
    </source>
</evidence>
<proteinExistence type="predicted"/>
<dbReference type="InterPro" id="IPR008936">
    <property type="entry name" value="Rho_GTPase_activation_prot"/>
</dbReference>
<dbReference type="PANTHER" id="PTHR23176">
    <property type="entry name" value="RHO/RAC/CDC GTPASE-ACTIVATING PROTEIN"/>
    <property type="match status" value="1"/>
</dbReference>
<dbReference type="Gene3D" id="1.10.555.10">
    <property type="entry name" value="Rho GTPase activation protein"/>
    <property type="match status" value="1"/>
</dbReference>
<reference evidence="3" key="1">
    <citation type="submission" date="2022-11" db="EMBL/GenBank/DDBJ databases">
        <title>Centuries of genome instability and evolution in soft-shell clam transmissible cancer (bioRxiv).</title>
        <authorList>
            <person name="Hart S.F.M."/>
            <person name="Yonemitsu M.A."/>
            <person name="Giersch R.M."/>
            <person name="Beal B.F."/>
            <person name="Arriagada G."/>
            <person name="Davis B.W."/>
            <person name="Ostrander E.A."/>
            <person name="Goff S.P."/>
            <person name="Metzger M.J."/>
        </authorList>
    </citation>
    <scope>NUCLEOTIDE SEQUENCE</scope>
    <source>
        <strain evidence="3">MELC-2E11</strain>
        <tissue evidence="3">Siphon/mantle</tissue>
    </source>
</reference>
<dbReference type="SUPFAM" id="SSF48350">
    <property type="entry name" value="GTPase activation domain, GAP"/>
    <property type="match status" value="1"/>
</dbReference>
<dbReference type="PROSITE" id="PS50003">
    <property type="entry name" value="PH_DOMAIN"/>
    <property type="match status" value="1"/>
</dbReference>
<evidence type="ECO:0000313" key="4">
    <source>
        <dbReference type="Proteomes" id="UP001164746"/>
    </source>
</evidence>
<dbReference type="InterPro" id="IPR001849">
    <property type="entry name" value="PH_domain"/>
</dbReference>
<dbReference type="EMBL" id="CP111021">
    <property type="protein sequence ID" value="WAR16446.1"/>
    <property type="molecule type" value="Genomic_DNA"/>
</dbReference>
<dbReference type="SMART" id="SM00233">
    <property type="entry name" value="PH"/>
    <property type="match status" value="1"/>
</dbReference>
<dbReference type="Pfam" id="PF00169">
    <property type="entry name" value="PH"/>
    <property type="match status" value="1"/>
</dbReference>
<protein>
    <submittedName>
        <fullName evidence="3">RHG27-like protein</fullName>
    </submittedName>
</protein>
<evidence type="ECO:0000256" key="1">
    <source>
        <dbReference type="ARBA" id="ARBA00022468"/>
    </source>
</evidence>
<dbReference type="Gene3D" id="2.30.29.30">
    <property type="entry name" value="Pleckstrin-homology domain (PH domain)/Phosphotyrosine-binding domain (PTB)"/>
    <property type="match status" value="1"/>
</dbReference>
<dbReference type="InterPro" id="IPR050729">
    <property type="entry name" value="Rho-GAP"/>
</dbReference>
<dbReference type="PANTHER" id="PTHR23176:SF129">
    <property type="entry name" value="RHO GTPASE ACTIVATING PROTEIN AT 16F, ISOFORM E-RELATED"/>
    <property type="match status" value="1"/>
</dbReference>
<sequence>SLLCGVLYIRNRSTLPSTVWQVHQQIAEEISYHRIRIQNMLRLSPQNLQGYQENEMTIMNQSKQFLYPKDQMQHALEDKKRCLKLAESFAETEISTLETKMERKESTLKLVQRFSDAEITRLEDEVNECLHLKYVLEAEVAFLSALTALDGLQNTVSSLQKRVKELEAIISRKHWSMNFTQLDGSNIVFYVPWNDSQPTKDYPHGKPELIVPLLRCKIKKDCTDYTSKKNTFVLKTSDKMLLLQADNETDMQKWFLHIQRKITELGGHPDMTGSSLLVPKKMVKQVADRFVKKRLRPLETKGIVNDAIFGGDIKEICSKEKSEVPMFLVKCIDAIESRGERYDLGDKQWDIHVLCGILLLFFRKLKNRLFEESLCETVMNLQRENKMGVHQLAFVFGPRLDFYILLAENVLQNVC</sequence>
<accession>A0ABY7F6K6</accession>
<feature type="domain" description="PH" evidence="2">
    <location>
        <begin position="163"/>
        <end position="263"/>
    </location>
</feature>
<organism evidence="3 4">
    <name type="scientific">Mya arenaria</name>
    <name type="common">Soft-shell clam</name>
    <dbReference type="NCBI Taxonomy" id="6604"/>
    <lineage>
        <taxon>Eukaryota</taxon>
        <taxon>Metazoa</taxon>
        <taxon>Spiralia</taxon>
        <taxon>Lophotrochozoa</taxon>
        <taxon>Mollusca</taxon>
        <taxon>Bivalvia</taxon>
        <taxon>Autobranchia</taxon>
        <taxon>Heteroconchia</taxon>
        <taxon>Euheterodonta</taxon>
        <taxon>Imparidentia</taxon>
        <taxon>Neoheterodontei</taxon>
        <taxon>Myida</taxon>
        <taxon>Myoidea</taxon>
        <taxon>Myidae</taxon>
        <taxon>Mya</taxon>
    </lineage>
</organism>